<dbReference type="Gene3D" id="3.55.50.40">
    <property type="match status" value="1"/>
</dbReference>
<proteinExistence type="predicted"/>
<organism evidence="3 4">
    <name type="scientific">Listeria monocytogenes</name>
    <dbReference type="NCBI Taxonomy" id="1639"/>
    <lineage>
        <taxon>Bacteria</taxon>
        <taxon>Bacillati</taxon>
        <taxon>Bacillota</taxon>
        <taxon>Bacilli</taxon>
        <taxon>Bacillales</taxon>
        <taxon>Listeriaceae</taxon>
        <taxon>Listeria</taxon>
    </lineage>
</organism>
<dbReference type="Pfam" id="PF06605">
    <property type="entry name" value="Prophage_tail"/>
    <property type="match status" value="1"/>
</dbReference>
<dbReference type="EMBL" id="AAALRN010000007">
    <property type="protein sequence ID" value="EAD1186104.1"/>
    <property type="molecule type" value="Genomic_DNA"/>
</dbReference>
<dbReference type="InterPro" id="IPR044051">
    <property type="entry name" value="Prophage_tail_N"/>
</dbReference>
<gene>
    <name evidence="3" type="ORF">QD52_13535</name>
</gene>
<evidence type="ECO:0008006" key="5">
    <source>
        <dbReference type="Google" id="ProtNLM"/>
    </source>
</evidence>
<evidence type="ECO:0000259" key="2">
    <source>
        <dbReference type="Pfam" id="PF18994"/>
    </source>
</evidence>
<comment type="caution">
    <text evidence="3">The sequence shown here is derived from an EMBL/GenBank/DDBJ whole genome shotgun (WGS) entry which is preliminary data.</text>
</comment>
<evidence type="ECO:0000259" key="1">
    <source>
        <dbReference type="Pfam" id="PF06605"/>
    </source>
</evidence>
<dbReference type="InterPro" id="IPR010572">
    <property type="entry name" value="Tail_dom"/>
</dbReference>
<dbReference type="Proteomes" id="UP000403352">
    <property type="component" value="Unassembled WGS sequence"/>
</dbReference>
<reference evidence="3 4" key="1">
    <citation type="submission" date="2018-06" db="EMBL/GenBank/DDBJ databases">
        <authorList>
            <consortium name="GenomeTrakr: Next Generation Sequencing Network for Food Pathogen Tracability"/>
        </authorList>
    </citation>
    <scope>NUCLEOTIDE SEQUENCE [LARGE SCALE GENOMIC DNA]</scope>
    <source>
        <strain evidence="3 4">FDA00008584</strain>
    </source>
</reference>
<dbReference type="Pfam" id="PF18994">
    <property type="entry name" value="Prophage_tailD1"/>
    <property type="match status" value="1"/>
</dbReference>
<protein>
    <recommendedName>
        <fullName evidence="5">Peptidase</fullName>
    </recommendedName>
</protein>
<feature type="domain" description="Prophage endopeptidase tail N-terminal" evidence="2">
    <location>
        <begin position="12"/>
        <end position="89"/>
    </location>
</feature>
<dbReference type="Gene3D" id="6.20.110.10">
    <property type="match status" value="1"/>
</dbReference>
<feature type="domain" description="Tail spike" evidence="1">
    <location>
        <begin position="95"/>
        <end position="500"/>
    </location>
</feature>
<evidence type="ECO:0000313" key="4">
    <source>
        <dbReference type="Proteomes" id="UP000403352"/>
    </source>
</evidence>
<dbReference type="AlphaFoldDB" id="A0A823DFR6"/>
<sequence length="539" mass="60748">MENLNEHDVTVKAFDTMAEAVLTGFSGFKEDETVNESRQITFSVSLNSTNMAGYSLVWHENLVEYHGQDYVIKNVEVSEQYRKEVTAVHVGFEFQNHYIEATNTDNDKAITYTVSQYLDKAFNGNVLGYKYVLHGSFKTISTTDDIGGKNGLEMVKDGVELFGYFFKPSNKNFHVFASANDYYNKSQEVVRYLYNTKETKVATNTYNLRTRVTGYGKKKQKDGKYSITKGKDATLSGKWVEKGTYYAEDPTTSTSFSTKVTVDFDGDSLYLNLKKGTQGGIVKVTYGSDYSKTFSQWASSSSTEQITLDKSAKKGTYTVKVTFVKEDPDHKMQVKTVNQYETVKDPKTGKKKRVKKKVTKRTPNRIYLGTEAGTISWAVLNTAGDNLYYTKTTYISPNEKQWGRREAPSISDERFTSESSLKAYLKSQLLDVPETTLELTYTGEYALTARSSVYFIHEPMGFETELQVVSISSPHPSVSKVKELTFSNKPKSMTRIQRQIARQAKDANRKATTSINRVAGITFNNNDSLTSEVIGEVDD</sequence>
<accession>A0A823DFR6</accession>
<name>A0A823DFR6_LISMN</name>
<evidence type="ECO:0000313" key="3">
    <source>
        <dbReference type="EMBL" id="EAD1186104.1"/>
    </source>
</evidence>